<accession>A0A3M8DD99</accession>
<evidence type="ECO:0000313" key="2">
    <source>
        <dbReference type="Proteomes" id="UP000281915"/>
    </source>
</evidence>
<evidence type="ECO:0000313" key="1">
    <source>
        <dbReference type="EMBL" id="RNB86014.1"/>
    </source>
</evidence>
<sequence length="149" mass="17312">MSTSHIKLSQREAMLLEAARAHGFVDEEIIHKLRGGNPAPFLEIEEGKYDFSPLFALYEENRELLEEAIREGYAIKYTTFNGIKFILNKRYNLEPPRDYETEETAFIGIRLAEKDVAWLRSTLSGNWRIVEMERLSKSGESVIRIEWNG</sequence>
<organism evidence="1 2">
    <name type="scientific">Brevibacillus panacihumi</name>
    <dbReference type="NCBI Taxonomy" id="497735"/>
    <lineage>
        <taxon>Bacteria</taxon>
        <taxon>Bacillati</taxon>
        <taxon>Bacillota</taxon>
        <taxon>Bacilli</taxon>
        <taxon>Bacillales</taxon>
        <taxon>Paenibacillaceae</taxon>
        <taxon>Brevibacillus</taxon>
    </lineage>
</organism>
<proteinExistence type="predicted"/>
<dbReference type="RefSeq" id="WP_122911531.1">
    <property type="nucleotide sequence ID" value="NZ_RHHT01000002.1"/>
</dbReference>
<dbReference type="EMBL" id="RHHT01000002">
    <property type="protein sequence ID" value="RNB86014.1"/>
    <property type="molecule type" value="Genomic_DNA"/>
</dbReference>
<gene>
    <name evidence="1" type="ORF">EDM58_00200</name>
</gene>
<dbReference type="Proteomes" id="UP000281915">
    <property type="component" value="Unassembled WGS sequence"/>
</dbReference>
<name>A0A3M8DD99_9BACL</name>
<reference evidence="1 2" key="1">
    <citation type="submission" date="2018-10" db="EMBL/GenBank/DDBJ databases">
        <title>Phylogenomics of Brevibacillus.</title>
        <authorList>
            <person name="Dunlap C."/>
        </authorList>
    </citation>
    <scope>NUCLEOTIDE SEQUENCE [LARGE SCALE GENOMIC DNA]</scope>
    <source>
        <strain evidence="1 2">JCM 15085</strain>
    </source>
</reference>
<comment type="caution">
    <text evidence="1">The sequence shown here is derived from an EMBL/GenBank/DDBJ whole genome shotgun (WGS) entry which is preliminary data.</text>
</comment>
<protein>
    <submittedName>
        <fullName evidence="1">Uncharacterized protein</fullName>
    </submittedName>
</protein>
<dbReference type="AlphaFoldDB" id="A0A3M8DD99"/>